<dbReference type="EMBL" id="WIGM01000913">
    <property type="protein sequence ID" value="KAF6808915.1"/>
    <property type="molecule type" value="Genomic_DNA"/>
</dbReference>
<name>A0A8H6J9F5_9PEZI</name>
<feature type="region of interest" description="Disordered" evidence="1">
    <location>
        <begin position="36"/>
        <end position="80"/>
    </location>
</feature>
<keyword evidence="3" id="KW-1185">Reference proteome</keyword>
<gene>
    <name evidence="2" type="ORF">CMUS01_13796</name>
</gene>
<sequence length="80" mass="8384">MSGTCSRGRPTASQDLSRAAKAMIPQEQQLTAAARWARLRTQTPPPPLPPTSSYRTRGQARDTAPGAGSSLALHGFPPGS</sequence>
<feature type="compositionally biased region" description="Polar residues" evidence="1">
    <location>
        <begin position="1"/>
        <end position="16"/>
    </location>
</feature>
<protein>
    <submittedName>
        <fullName evidence="2">Uncharacterized protein</fullName>
    </submittedName>
</protein>
<feature type="region of interest" description="Disordered" evidence="1">
    <location>
        <begin position="1"/>
        <end position="21"/>
    </location>
</feature>
<dbReference type="AlphaFoldDB" id="A0A8H6J9F5"/>
<evidence type="ECO:0000256" key="1">
    <source>
        <dbReference type="SAM" id="MobiDB-lite"/>
    </source>
</evidence>
<proteinExistence type="predicted"/>
<accession>A0A8H6J9F5</accession>
<reference evidence="2" key="1">
    <citation type="journal article" date="2020" name="Phytopathology">
        <title>Genome Sequence Resources of Colletotrichum truncatum, C. plurivorum, C. musicola, and C. sojae: Four Species Pathogenic to Soybean (Glycine max).</title>
        <authorList>
            <person name="Rogerio F."/>
            <person name="Boufleur T.R."/>
            <person name="Ciampi-Guillardi M."/>
            <person name="Sukno S.A."/>
            <person name="Thon M.R."/>
            <person name="Massola Junior N.S."/>
            <person name="Baroncelli R."/>
        </authorList>
    </citation>
    <scope>NUCLEOTIDE SEQUENCE</scope>
    <source>
        <strain evidence="2">LFN0074</strain>
    </source>
</reference>
<evidence type="ECO:0000313" key="3">
    <source>
        <dbReference type="Proteomes" id="UP000639643"/>
    </source>
</evidence>
<evidence type="ECO:0000313" key="2">
    <source>
        <dbReference type="EMBL" id="KAF6808915.1"/>
    </source>
</evidence>
<dbReference type="Proteomes" id="UP000639643">
    <property type="component" value="Unassembled WGS sequence"/>
</dbReference>
<organism evidence="2 3">
    <name type="scientific">Colletotrichum musicola</name>
    <dbReference type="NCBI Taxonomy" id="2175873"/>
    <lineage>
        <taxon>Eukaryota</taxon>
        <taxon>Fungi</taxon>
        <taxon>Dikarya</taxon>
        <taxon>Ascomycota</taxon>
        <taxon>Pezizomycotina</taxon>
        <taxon>Sordariomycetes</taxon>
        <taxon>Hypocreomycetidae</taxon>
        <taxon>Glomerellales</taxon>
        <taxon>Glomerellaceae</taxon>
        <taxon>Colletotrichum</taxon>
        <taxon>Colletotrichum orchidearum species complex</taxon>
    </lineage>
</organism>
<comment type="caution">
    <text evidence="2">The sequence shown here is derived from an EMBL/GenBank/DDBJ whole genome shotgun (WGS) entry which is preliminary data.</text>
</comment>